<proteinExistence type="predicted"/>
<reference evidence="1 2" key="1">
    <citation type="submission" date="2016-10" db="EMBL/GenBank/DDBJ databases">
        <authorList>
            <person name="Varghese N."/>
            <person name="Submissions S."/>
        </authorList>
    </citation>
    <scope>NUCLEOTIDE SEQUENCE [LARGE SCALE GENOMIC DNA]</scope>
    <source>
        <strain evidence="1 2">PDC82</strain>
    </source>
</reference>
<name>A0A7Z7BRU7_9HYPH</name>
<dbReference type="RefSeq" id="WP_047469923.1">
    <property type="nucleotide sequence ID" value="NZ_FNEW01000007.1"/>
</dbReference>
<dbReference type="EMBL" id="FNEW01000007">
    <property type="protein sequence ID" value="SDK33834.1"/>
    <property type="molecule type" value="Genomic_DNA"/>
</dbReference>
<comment type="caution">
    <text evidence="1">The sequence shown here is derived from an EMBL/GenBank/DDBJ whole genome shotgun (WGS) entry which is preliminary data.</text>
</comment>
<dbReference type="AlphaFoldDB" id="A0A7Z7BRU7"/>
<protein>
    <submittedName>
        <fullName evidence="1">Uncharacterized protein</fullName>
    </submittedName>
</protein>
<dbReference type="Proteomes" id="UP000198917">
    <property type="component" value="Unassembled WGS sequence"/>
</dbReference>
<sequence>MTKDTKSSRSAPRDKVVISPIGGRKAAKFALVEGLTMNADSKALARKLAASGLKGDAYRSEIIKAFKKG</sequence>
<evidence type="ECO:0000313" key="1">
    <source>
        <dbReference type="EMBL" id="SDK33834.1"/>
    </source>
</evidence>
<gene>
    <name evidence="1" type="ORF">SAMN05428983_4643</name>
</gene>
<organism evidence="1 2">
    <name type="scientific">Agrobacterium fabrum</name>
    <dbReference type="NCBI Taxonomy" id="1176649"/>
    <lineage>
        <taxon>Bacteria</taxon>
        <taxon>Pseudomonadati</taxon>
        <taxon>Pseudomonadota</taxon>
        <taxon>Alphaproteobacteria</taxon>
        <taxon>Hyphomicrobiales</taxon>
        <taxon>Rhizobiaceae</taxon>
        <taxon>Rhizobium/Agrobacterium group</taxon>
        <taxon>Agrobacterium</taxon>
        <taxon>Agrobacterium tumefaciens complex</taxon>
    </lineage>
</organism>
<evidence type="ECO:0000313" key="2">
    <source>
        <dbReference type="Proteomes" id="UP000198917"/>
    </source>
</evidence>
<accession>A0A7Z7BRU7</accession>